<name>A0A3S0ZW95_ELYCH</name>
<accession>A0A3S0ZW95</accession>
<evidence type="ECO:0000256" key="1">
    <source>
        <dbReference type="SAM" id="MobiDB-lite"/>
    </source>
</evidence>
<dbReference type="AlphaFoldDB" id="A0A3S0ZW95"/>
<evidence type="ECO:0000313" key="3">
    <source>
        <dbReference type="Proteomes" id="UP000271974"/>
    </source>
</evidence>
<sequence>MKETKRNLLKMQAVFSNFWKIVALLGAKNAKKVQALRSLSPARGIEAEQQNAKRNELPNLMDDEMALNEQPDEKERVKRPCIYCGQYQAQLLRHMKRKHNDEEAVKAAMMLPKQDQHNAFDKLRKLEGGSLKAGLKLKIGYLLKKLIKDDDYVPNSAVSSGSDSDIASSVCVPMLSATEQPTEIIAKANAGVSKKAQYQKGSNSQTDSRSHPEIHFERSAAQERPKRQISMEKRECVYDVNPDDPFDLKLEKNRCVGTDQAQNMSDDLEEEFFLDQSDGDDDYVPNSAVSSGSDSDIASSVCGFQA</sequence>
<gene>
    <name evidence="2" type="ORF">EGW08_015409</name>
</gene>
<reference evidence="2 3" key="1">
    <citation type="submission" date="2019-01" db="EMBL/GenBank/DDBJ databases">
        <title>A draft genome assembly of the solar-powered sea slug Elysia chlorotica.</title>
        <authorList>
            <person name="Cai H."/>
            <person name="Li Q."/>
            <person name="Fang X."/>
            <person name="Li J."/>
            <person name="Curtis N.E."/>
            <person name="Altenburger A."/>
            <person name="Shibata T."/>
            <person name="Feng M."/>
            <person name="Maeda T."/>
            <person name="Schwartz J.A."/>
            <person name="Shigenobu S."/>
            <person name="Lundholm N."/>
            <person name="Nishiyama T."/>
            <person name="Yang H."/>
            <person name="Hasebe M."/>
            <person name="Li S."/>
            <person name="Pierce S.K."/>
            <person name="Wang J."/>
        </authorList>
    </citation>
    <scope>NUCLEOTIDE SEQUENCE [LARGE SCALE GENOMIC DNA]</scope>
    <source>
        <strain evidence="2">EC2010</strain>
        <tissue evidence="2">Whole organism of an adult</tissue>
    </source>
</reference>
<comment type="caution">
    <text evidence="2">The sequence shown here is derived from an EMBL/GenBank/DDBJ whole genome shotgun (WGS) entry which is preliminary data.</text>
</comment>
<feature type="region of interest" description="Disordered" evidence="1">
    <location>
        <begin position="196"/>
        <end position="229"/>
    </location>
</feature>
<keyword evidence="3" id="KW-1185">Reference proteome</keyword>
<protein>
    <submittedName>
        <fullName evidence="2">Uncharacterized protein</fullName>
    </submittedName>
</protein>
<proteinExistence type="predicted"/>
<organism evidence="2 3">
    <name type="scientific">Elysia chlorotica</name>
    <name type="common">Eastern emerald elysia</name>
    <name type="synonym">Sea slug</name>
    <dbReference type="NCBI Taxonomy" id="188477"/>
    <lineage>
        <taxon>Eukaryota</taxon>
        <taxon>Metazoa</taxon>
        <taxon>Spiralia</taxon>
        <taxon>Lophotrochozoa</taxon>
        <taxon>Mollusca</taxon>
        <taxon>Gastropoda</taxon>
        <taxon>Heterobranchia</taxon>
        <taxon>Euthyneura</taxon>
        <taxon>Panpulmonata</taxon>
        <taxon>Sacoglossa</taxon>
        <taxon>Placobranchoidea</taxon>
        <taxon>Plakobranchidae</taxon>
        <taxon>Elysia</taxon>
    </lineage>
</organism>
<dbReference type="EMBL" id="RQTK01000632">
    <property type="protein sequence ID" value="RUS76823.1"/>
    <property type="molecule type" value="Genomic_DNA"/>
</dbReference>
<dbReference type="OrthoDB" id="10661309at2759"/>
<feature type="compositionally biased region" description="Basic and acidic residues" evidence="1">
    <location>
        <begin position="208"/>
        <end position="229"/>
    </location>
</feature>
<evidence type="ECO:0000313" key="2">
    <source>
        <dbReference type="EMBL" id="RUS76823.1"/>
    </source>
</evidence>
<feature type="region of interest" description="Disordered" evidence="1">
    <location>
        <begin position="276"/>
        <end position="306"/>
    </location>
</feature>
<dbReference type="Proteomes" id="UP000271974">
    <property type="component" value="Unassembled WGS sequence"/>
</dbReference>
<feature type="compositionally biased region" description="Low complexity" evidence="1">
    <location>
        <begin position="287"/>
        <end position="306"/>
    </location>
</feature>